<accession>A0A8K0RJN0</accession>
<comment type="caution">
    <text evidence="2">The sequence shown here is derived from an EMBL/GenBank/DDBJ whole genome shotgun (WGS) entry which is preliminary data.</text>
</comment>
<keyword evidence="1" id="KW-0732">Signal</keyword>
<dbReference type="AlphaFoldDB" id="A0A8K0RJN0"/>
<proteinExistence type="predicted"/>
<evidence type="ECO:0000313" key="2">
    <source>
        <dbReference type="EMBL" id="KAH7095052.1"/>
    </source>
</evidence>
<dbReference type="Proteomes" id="UP000813461">
    <property type="component" value="Unassembled WGS sequence"/>
</dbReference>
<protein>
    <submittedName>
        <fullName evidence="2">Uncharacterized protein</fullName>
    </submittedName>
</protein>
<dbReference type="EMBL" id="JAGMVJ010000001">
    <property type="protein sequence ID" value="KAH7095052.1"/>
    <property type="molecule type" value="Genomic_DNA"/>
</dbReference>
<feature type="chain" id="PRO_5035430478" evidence="1">
    <location>
        <begin position="22"/>
        <end position="122"/>
    </location>
</feature>
<keyword evidence="3" id="KW-1185">Reference proteome</keyword>
<evidence type="ECO:0000256" key="1">
    <source>
        <dbReference type="SAM" id="SignalP"/>
    </source>
</evidence>
<feature type="signal peptide" evidence="1">
    <location>
        <begin position="1"/>
        <end position="21"/>
    </location>
</feature>
<reference evidence="2" key="1">
    <citation type="journal article" date="2021" name="Nat. Commun.">
        <title>Genetic determinants of endophytism in the Arabidopsis root mycobiome.</title>
        <authorList>
            <person name="Mesny F."/>
            <person name="Miyauchi S."/>
            <person name="Thiergart T."/>
            <person name="Pickel B."/>
            <person name="Atanasova L."/>
            <person name="Karlsson M."/>
            <person name="Huettel B."/>
            <person name="Barry K.W."/>
            <person name="Haridas S."/>
            <person name="Chen C."/>
            <person name="Bauer D."/>
            <person name="Andreopoulos W."/>
            <person name="Pangilinan J."/>
            <person name="LaButti K."/>
            <person name="Riley R."/>
            <person name="Lipzen A."/>
            <person name="Clum A."/>
            <person name="Drula E."/>
            <person name="Henrissat B."/>
            <person name="Kohler A."/>
            <person name="Grigoriev I.V."/>
            <person name="Martin F.M."/>
            <person name="Hacquard S."/>
        </authorList>
    </citation>
    <scope>NUCLEOTIDE SEQUENCE</scope>
    <source>
        <strain evidence="2">MPI-SDFR-AT-0120</strain>
    </source>
</reference>
<organism evidence="2 3">
    <name type="scientific">Paraphoma chrysanthemicola</name>
    <dbReference type="NCBI Taxonomy" id="798071"/>
    <lineage>
        <taxon>Eukaryota</taxon>
        <taxon>Fungi</taxon>
        <taxon>Dikarya</taxon>
        <taxon>Ascomycota</taxon>
        <taxon>Pezizomycotina</taxon>
        <taxon>Dothideomycetes</taxon>
        <taxon>Pleosporomycetidae</taxon>
        <taxon>Pleosporales</taxon>
        <taxon>Pleosporineae</taxon>
        <taxon>Phaeosphaeriaceae</taxon>
        <taxon>Paraphoma</taxon>
    </lineage>
</organism>
<name>A0A8K0RJN0_9PLEO</name>
<evidence type="ECO:0000313" key="3">
    <source>
        <dbReference type="Proteomes" id="UP000813461"/>
    </source>
</evidence>
<gene>
    <name evidence="2" type="ORF">FB567DRAFT_543428</name>
</gene>
<sequence>MKFNALALALILFSLAPLSLANNGPKCGPRACRGEEVGLPDCKRGSMQGTSACWYRDDSWPDVVMKCVKNKWKMVKQCGQKPESRCVSAQEQPDFGVGVTLSCGYISIGSQTPYKLTPYFAF</sequence>